<dbReference type="RefSeq" id="WP_340285489.1">
    <property type="nucleotide sequence ID" value="NZ_JBBJUP010000001.1"/>
</dbReference>
<name>A0ABU8T0H2_9PSEU</name>
<dbReference type="EMBL" id="JBBJUP010000001">
    <property type="protein sequence ID" value="MEJ8277451.1"/>
    <property type="molecule type" value="Genomic_DNA"/>
</dbReference>
<accession>A0ABU8T0H2</accession>
<feature type="region of interest" description="Disordered" evidence="1">
    <location>
        <begin position="250"/>
        <end position="277"/>
    </location>
</feature>
<organism evidence="2 3">
    <name type="scientific">Pseudonocardia spirodelae</name>
    <dbReference type="NCBI Taxonomy" id="3133431"/>
    <lineage>
        <taxon>Bacteria</taxon>
        <taxon>Bacillati</taxon>
        <taxon>Actinomycetota</taxon>
        <taxon>Actinomycetes</taxon>
        <taxon>Pseudonocardiales</taxon>
        <taxon>Pseudonocardiaceae</taxon>
        <taxon>Pseudonocardia</taxon>
    </lineage>
</organism>
<dbReference type="Pfam" id="PF06067">
    <property type="entry name" value="DUF932"/>
    <property type="match status" value="1"/>
</dbReference>
<sequence length="344" mass="38079">MSLGAAVPHYRDAKGGEFLVASDHERSFGPRGVPPFLRFCMKSGAAGDLDADLGGEAGSLLAAAELDWRVDHRPVLTELHEGIAPVQGYQALVRPDRGEVMGVVTSAYRVAENEKLAEAVVGLAQRHHSRAELIGAASFGRASERVLLVCRVTKLSPGEFLILLAHNRHGGEGAVRVQLVIADLAADAVLTPPARWDSYEIPHVGRMSDRLELLEGSPMIEDYLSEISGPRERLEEARWSRSRTQRLLHELWGDPPDNEPRTKEGAPLEPDDRVKRHPAAYLSRDLDERKTAYDAFRRICSFLDNESEACERGDFTKDRDERLALGAGTKLKQKAWRWLVGAVQ</sequence>
<dbReference type="Proteomes" id="UP001364211">
    <property type="component" value="Unassembled WGS sequence"/>
</dbReference>
<proteinExistence type="predicted"/>
<evidence type="ECO:0000256" key="1">
    <source>
        <dbReference type="SAM" id="MobiDB-lite"/>
    </source>
</evidence>
<comment type="caution">
    <text evidence="2">The sequence shown here is derived from an EMBL/GenBank/DDBJ whole genome shotgun (WGS) entry which is preliminary data.</text>
</comment>
<feature type="compositionally biased region" description="Basic and acidic residues" evidence="1">
    <location>
        <begin position="250"/>
        <end position="274"/>
    </location>
</feature>
<reference evidence="2 3" key="1">
    <citation type="submission" date="2024-03" db="EMBL/GenBank/DDBJ databases">
        <title>Draft genome sequence of Pseudonocardia sp. DW16-2.</title>
        <authorList>
            <person name="Duangmal K."/>
        </authorList>
    </citation>
    <scope>NUCLEOTIDE SEQUENCE [LARGE SCALE GENOMIC DNA]</scope>
    <source>
        <strain evidence="2 3">DW16-2</strain>
    </source>
</reference>
<protein>
    <submittedName>
        <fullName evidence="2">DUF932 domain-containing protein</fullName>
    </submittedName>
</protein>
<evidence type="ECO:0000313" key="2">
    <source>
        <dbReference type="EMBL" id="MEJ8277451.1"/>
    </source>
</evidence>
<keyword evidence="3" id="KW-1185">Reference proteome</keyword>
<evidence type="ECO:0000313" key="3">
    <source>
        <dbReference type="Proteomes" id="UP001364211"/>
    </source>
</evidence>
<dbReference type="InterPro" id="IPR026325">
    <property type="entry name" value="DUF932"/>
</dbReference>
<gene>
    <name evidence="2" type="ORF">WJX68_00795</name>
</gene>